<proteinExistence type="predicted"/>
<dbReference type="EMBL" id="JBDXMI010000001">
    <property type="protein sequence ID" value="MEO9383539.1"/>
    <property type="molecule type" value="Genomic_DNA"/>
</dbReference>
<name>A0ABV0IQH6_9NEIS</name>
<reference evidence="1 2" key="1">
    <citation type="submission" date="2024-05" db="EMBL/GenBank/DDBJ databases">
        <authorList>
            <person name="De Oliveira J.P."/>
            <person name="Noriler S.A."/>
            <person name="De Oliveira A.G."/>
            <person name="Sipoli D.S."/>
        </authorList>
    </citation>
    <scope>NUCLEOTIDE SEQUENCE [LARGE SCALE GENOMIC DNA]</scope>
    <source>
        <strain evidence="1 2">LABIM192</strain>
    </source>
</reference>
<protein>
    <submittedName>
        <fullName evidence="1">Uncharacterized protein</fullName>
    </submittedName>
</protein>
<gene>
    <name evidence="1" type="ORF">ABI908_05315</name>
</gene>
<dbReference type="Proteomes" id="UP001462502">
    <property type="component" value="Unassembled WGS sequence"/>
</dbReference>
<dbReference type="RefSeq" id="WP_347937108.1">
    <property type="nucleotide sequence ID" value="NZ_CP158160.1"/>
</dbReference>
<evidence type="ECO:0000313" key="2">
    <source>
        <dbReference type="Proteomes" id="UP001462502"/>
    </source>
</evidence>
<sequence length="100" mass="11337">MQKSWGNYRLMRWTGLAVMDAACNSGPGSVLMRRRLCANTQGCDPARWFGGLERTSGQSRRRQMGCGQSFADMTNAHVRNVMVVRRGRYRPYFGEWAGSL</sequence>
<accession>A0ABV0IQH6</accession>
<evidence type="ECO:0000313" key="1">
    <source>
        <dbReference type="EMBL" id="MEO9383539.1"/>
    </source>
</evidence>
<organism evidence="1 2">
    <name type="scientific">Chromobacterium phragmitis</name>
    <dbReference type="NCBI Taxonomy" id="2202141"/>
    <lineage>
        <taxon>Bacteria</taxon>
        <taxon>Pseudomonadati</taxon>
        <taxon>Pseudomonadota</taxon>
        <taxon>Betaproteobacteria</taxon>
        <taxon>Neisseriales</taxon>
        <taxon>Chromobacteriaceae</taxon>
        <taxon>Chromobacterium</taxon>
    </lineage>
</organism>
<comment type="caution">
    <text evidence="1">The sequence shown here is derived from an EMBL/GenBank/DDBJ whole genome shotgun (WGS) entry which is preliminary data.</text>
</comment>
<keyword evidence="2" id="KW-1185">Reference proteome</keyword>